<dbReference type="Gene3D" id="1.20.58.340">
    <property type="entry name" value="Magnesium transport protein CorA, transmembrane region"/>
    <property type="match status" value="1"/>
</dbReference>
<gene>
    <name evidence="2" type="ORF">UCRPC4_g00871</name>
</gene>
<evidence type="ECO:0000313" key="2">
    <source>
        <dbReference type="EMBL" id="KKY27638.1"/>
    </source>
</evidence>
<keyword evidence="1" id="KW-0472">Membrane</keyword>
<sequence length="481" mass="54937">MAATISGQDGVQEQDESQPLQWPKACKYFVPETMDCDHVYSLLRSDTRYLEASQRSLQYIDYFGFGDTSGLDHQTLIPGLDRIPQLKELDNPSHRLRMFFIHQKRKYYEFSTSSQLSLTLDTWLKLLDQLQIPPVAVEALHDNNGQCGCHISYCSTDEPHPCRPPIGARCAYHVWMKLGDWGNSEHFAYARHDFHTGRNLVLVLGTMDARSIHQLATKLQCSSRIDFFPALLVLTSSWSREIEEHRWQQDFATQQIESQTGYSSLQFYGIEPLSTKQLSLSKDIAMTSDGISNAVTGALNLADIISFLSAQLRRYADASSVFVEQQVSPEREIQLSDAFSHRLSQVNARIKQMHGLKSRVDAQWKIINALIAQRDSQVNIEIGSATKADSELMRGIAFITMVFLPTTFMATFFSMVFFHVGPEDSIHLIVNHWVWLYPAFTIPLTIVLAFRYGQNTWFETFSRSWANLYPLRPNKRNNSGE</sequence>
<name>A0A0G2GWP5_PHACM</name>
<comment type="caution">
    <text evidence="2">The sequence shown here is derived from an EMBL/GenBank/DDBJ whole genome shotgun (WGS) entry which is preliminary data.</text>
</comment>
<evidence type="ECO:0000256" key="1">
    <source>
        <dbReference type="SAM" id="Phobius"/>
    </source>
</evidence>
<keyword evidence="1" id="KW-1133">Transmembrane helix</keyword>
<organism evidence="2 3">
    <name type="scientific">Phaeomoniella chlamydospora</name>
    <name type="common">Phaeoacremonium chlamydosporum</name>
    <dbReference type="NCBI Taxonomy" id="158046"/>
    <lineage>
        <taxon>Eukaryota</taxon>
        <taxon>Fungi</taxon>
        <taxon>Dikarya</taxon>
        <taxon>Ascomycota</taxon>
        <taxon>Pezizomycotina</taxon>
        <taxon>Eurotiomycetes</taxon>
        <taxon>Chaetothyriomycetidae</taxon>
        <taxon>Phaeomoniellales</taxon>
        <taxon>Phaeomoniellaceae</taxon>
        <taxon>Phaeomoniella</taxon>
    </lineage>
</organism>
<keyword evidence="1" id="KW-0812">Transmembrane</keyword>
<dbReference type="AlphaFoldDB" id="A0A0G2GWP5"/>
<accession>A0A0G2GWP5</accession>
<dbReference type="EMBL" id="LCWF01000022">
    <property type="protein sequence ID" value="KKY27638.1"/>
    <property type="molecule type" value="Genomic_DNA"/>
</dbReference>
<feature type="transmembrane region" description="Helical" evidence="1">
    <location>
        <begin position="432"/>
        <end position="453"/>
    </location>
</feature>
<reference evidence="2 3" key="2">
    <citation type="submission" date="2015-05" db="EMBL/GenBank/DDBJ databases">
        <authorList>
            <person name="Morales-Cruz A."/>
            <person name="Amrine K.C."/>
            <person name="Cantu D."/>
        </authorList>
    </citation>
    <scope>NUCLEOTIDE SEQUENCE [LARGE SCALE GENOMIC DNA]</scope>
    <source>
        <strain evidence="2">UCRPC4</strain>
    </source>
</reference>
<dbReference type="Proteomes" id="UP000053317">
    <property type="component" value="Unassembled WGS sequence"/>
</dbReference>
<protein>
    <submittedName>
        <fullName evidence="2">Uncharacterized protein</fullName>
    </submittedName>
</protein>
<feature type="transmembrane region" description="Helical" evidence="1">
    <location>
        <begin position="396"/>
        <end position="420"/>
    </location>
</feature>
<reference evidence="2 3" key="1">
    <citation type="submission" date="2015-05" db="EMBL/GenBank/DDBJ databases">
        <title>Distinctive expansion of gene families associated with plant cell wall degradation and secondary metabolism in the genomes of grapevine trunk pathogens.</title>
        <authorList>
            <person name="Lawrence D.P."/>
            <person name="Travadon R."/>
            <person name="Rolshausen P.E."/>
            <person name="Baumgartner K."/>
        </authorList>
    </citation>
    <scope>NUCLEOTIDE SEQUENCE [LARGE SCALE GENOMIC DNA]</scope>
    <source>
        <strain evidence="2">UCRPC4</strain>
    </source>
</reference>
<proteinExistence type="predicted"/>
<keyword evidence="3" id="KW-1185">Reference proteome</keyword>
<evidence type="ECO:0000313" key="3">
    <source>
        <dbReference type="Proteomes" id="UP000053317"/>
    </source>
</evidence>
<dbReference type="OrthoDB" id="5207033at2759"/>